<evidence type="ECO:0000256" key="2">
    <source>
        <dbReference type="SAM" id="Phobius"/>
    </source>
</evidence>
<keyword evidence="2" id="KW-0472">Membrane</keyword>
<dbReference type="Proteomes" id="UP000216311">
    <property type="component" value="Unassembled WGS sequence"/>
</dbReference>
<dbReference type="RefSeq" id="WP_094362477.1">
    <property type="nucleotide sequence ID" value="NZ_NMVQ01000001.1"/>
</dbReference>
<evidence type="ECO:0000256" key="1">
    <source>
        <dbReference type="SAM" id="MobiDB-lite"/>
    </source>
</evidence>
<protein>
    <submittedName>
        <fullName evidence="3">Uncharacterized protein</fullName>
    </submittedName>
</protein>
<feature type="transmembrane region" description="Helical" evidence="2">
    <location>
        <begin position="54"/>
        <end position="73"/>
    </location>
</feature>
<evidence type="ECO:0000313" key="4">
    <source>
        <dbReference type="Proteomes" id="UP000216311"/>
    </source>
</evidence>
<proteinExistence type="predicted"/>
<dbReference type="OrthoDB" id="9976097at2"/>
<keyword evidence="4" id="KW-1185">Reference proteome</keyword>
<accession>A0A255HBA6</accession>
<feature type="region of interest" description="Disordered" evidence="1">
    <location>
        <begin position="1"/>
        <end position="45"/>
    </location>
</feature>
<dbReference type="AlphaFoldDB" id="A0A255HBA6"/>
<keyword evidence="2" id="KW-0812">Transmembrane</keyword>
<dbReference type="EMBL" id="NMVQ01000001">
    <property type="protein sequence ID" value="OYO25268.1"/>
    <property type="molecule type" value="Genomic_DNA"/>
</dbReference>
<comment type="caution">
    <text evidence="3">The sequence shown here is derived from an EMBL/GenBank/DDBJ whole genome shotgun (WGS) entry which is preliminary data.</text>
</comment>
<name>A0A255HBA6_9ACTN</name>
<reference evidence="3 4" key="1">
    <citation type="submission" date="2017-07" db="EMBL/GenBank/DDBJ databases">
        <title>Draft whole genome sequences of clinical Proprionibacteriaceae strains.</title>
        <authorList>
            <person name="Bernier A.-M."/>
            <person name="Bernard K."/>
            <person name="Domingo M.-C."/>
        </authorList>
    </citation>
    <scope>NUCLEOTIDE SEQUENCE [LARGE SCALE GENOMIC DNA]</scope>
    <source>
        <strain evidence="3 4">NML 130396</strain>
    </source>
</reference>
<gene>
    <name evidence="3" type="ORF">CGZ93_02155</name>
</gene>
<organism evidence="3 4">
    <name type="scientific">Enemella dayhoffiae</name>
    <dbReference type="NCBI Taxonomy" id="2016507"/>
    <lineage>
        <taxon>Bacteria</taxon>
        <taxon>Bacillati</taxon>
        <taxon>Actinomycetota</taxon>
        <taxon>Actinomycetes</taxon>
        <taxon>Propionibacteriales</taxon>
        <taxon>Propionibacteriaceae</taxon>
        <taxon>Enemella</taxon>
    </lineage>
</organism>
<sequence>MADDRTPTGSTPWSPGQNPRALQDTPERTPETAELPGLAGEDEPQARSNVPVKVMIIALVALLATLGVVGYLVTRGTAPTPPAATPLAPEPTGVPELPVTAGSYSRDPGNVQAPPEFGVDRSIQTTSANYRQNGQPALIAVAARPVNDGRTLLTQIKTNAIRQVGDAWCGRMASNDLDVCVLRRGTTALLVVGLRSQPVNELVAAGRDLLRDTK</sequence>
<evidence type="ECO:0000313" key="3">
    <source>
        <dbReference type="EMBL" id="OYO25268.1"/>
    </source>
</evidence>
<keyword evidence="2" id="KW-1133">Transmembrane helix</keyword>
<feature type="compositionally biased region" description="Polar residues" evidence="1">
    <location>
        <begin position="7"/>
        <end position="17"/>
    </location>
</feature>